<evidence type="ECO:0000313" key="2">
    <source>
        <dbReference type="EMBL" id="KYC34695.1"/>
    </source>
</evidence>
<accession>A0A139WQJ8</accession>
<dbReference type="GO" id="GO:0016817">
    <property type="term" value="F:hydrolase activity, acting on acid anhydrides"/>
    <property type="evidence" value="ECO:0007669"/>
    <property type="project" value="InterPro"/>
</dbReference>
<dbReference type="Proteomes" id="UP000076925">
    <property type="component" value="Unassembled WGS sequence"/>
</dbReference>
<proteinExistence type="predicted"/>
<organism evidence="2 3">
    <name type="scientific">Scytonema hofmannii PCC 7110</name>
    <dbReference type="NCBI Taxonomy" id="128403"/>
    <lineage>
        <taxon>Bacteria</taxon>
        <taxon>Bacillati</taxon>
        <taxon>Cyanobacteriota</taxon>
        <taxon>Cyanophyceae</taxon>
        <taxon>Nostocales</taxon>
        <taxon>Scytonemataceae</taxon>
        <taxon>Scytonema</taxon>
    </lineage>
</organism>
<feature type="domain" description="DNA primase/polymerase bifunctional N-terminal" evidence="1">
    <location>
        <begin position="12"/>
        <end position="218"/>
    </location>
</feature>
<name>A0A139WQJ8_9CYAN</name>
<dbReference type="SMART" id="SM00943">
    <property type="entry name" value="Prim-Pol"/>
    <property type="match status" value="1"/>
</dbReference>
<dbReference type="STRING" id="128403.WA1_49075"/>
<reference evidence="2 3" key="1">
    <citation type="journal article" date="2013" name="Genome Biol. Evol.">
        <title>Genomes of Stigonematalean cyanobacteria (subsection V) and the evolution of oxygenic photosynthesis from prokaryotes to plastids.</title>
        <authorList>
            <person name="Dagan T."/>
            <person name="Roettger M."/>
            <person name="Stucken K."/>
            <person name="Landan G."/>
            <person name="Koch R."/>
            <person name="Major P."/>
            <person name="Gould S.B."/>
            <person name="Goremykin V.V."/>
            <person name="Rippka R."/>
            <person name="Tandeau de Marsac N."/>
            <person name="Gugger M."/>
            <person name="Lockhart P.J."/>
            <person name="Allen J.F."/>
            <person name="Brune I."/>
            <person name="Maus I."/>
            <person name="Puhler A."/>
            <person name="Martin W.F."/>
        </authorList>
    </citation>
    <scope>NUCLEOTIDE SEQUENCE [LARGE SCALE GENOMIC DNA]</scope>
    <source>
        <strain evidence="2 3">PCC 7110</strain>
    </source>
</reference>
<protein>
    <submittedName>
        <fullName evidence="2">DNA primase</fullName>
    </submittedName>
</protein>
<dbReference type="AlphaFoldDB" id="A0A139WQJ8"/>
<gene>
    <name evidence="2" type="ORF">WA1_49075</name>
</gene>
<dbReference type="OrthoDB" id="460004at2"/>
<comment type="caution">
    <text evidence="2">The sequence shown here is derived from an EMBL/GenBank/DDBJ whole genome shotgun (WGS) entry which is preliminary data.</text>
</comment>
<dbReference type="Pfam" id="PF09250">
    <property type="entry name" value="Prim-Pol"/>
    <property type="match status" value="1"/>
</dbReference>
<dbReference type="RefSeq" id="WP_017741145.1">
    <property type="nucleotide sequence ID" value="NZ_KQ976355.1"/>
</dbReference>
<evidence type="ECO:0000259" key="1">
    <source>
        <dbReference type="SMART" id="SM00943"/>
    </source>
</evidence>
<sequence length="332" mass="38147">MHPTPLNNFIDALSALPQHWHIVPTVGKQPQGHNWEQHPFSPEELRLELARNGRVKVLEKSGKTRQVYPTGIAVICGKNSQEFLIAVDCDGISAYRKITQLVNSQEPEKKLEQPEFLTKLIALEHLPPTVAFTSGRPNRTQYLYRIPIAKNGVWHDVPEVDRLKSRKISTAKEELLELRGQNLCSVLPPSLHPNGSYYKWLPGYSILEKPVTRAPSWVVEQMLGSEKRRKPIPTIKKYKGECLRVDICPNNTNIQTALVLLEVIHPRFADQYETWIQVGMALKSVSPTLLRDWEKWSQLSPKYKPGECEYKWNSFRKWGITIRTLYKLANLS</sequence>
<evidence type="ECO:0000313" key="3">
    <source>
        <dbReference type="Proteomes" id="UP000076925"/>
    </source>
</evidence>
<dbReference type="InterPro" id="IPR014819">
    <property type="entry name" value="PriCT_2"/>
</dbReference>
<keyword evidence="3" id="KW-1185">Reference proteome</keyword>
<dbReference type="EMBL" id="ANNX02000064">
    <property type="protein sequence ID" value="KYC34695.1"/>
    <property type="molecule type" value="Genomic_DNA"/>
</dbReference>
<dbReference type="Pfam" id="PF08707">
    <property type="entry name" value="PriCT_2"/>
    <property type="match status" value="1"/>
</dbReference>
<dbReference type="InterPro" id="IPR015330">
    <property type="entry name" value="DNA_primase/pol_bifunc_N"/>
</dbReference>